<organism evidence="2 3">
    <name type="scientific">Caerostris darwini</name>
    <dbReference type="NCBI Taxonomy" id="1538125"/>
    <lineage>
        <taxon>Eukaryota</taxon>
        <taxon>Metazoa</taxon>
        <taxon>Ecdysozoa</taxon>
        <taxon>Arthropoda</taxon>
        <taxon>Chelicerata</taxon>
        <taxon>Arachnida</taxon>
        <taxon>Araneae</taxon>
        <taxon>Araneomorphae</taxon>
        <taxon>Entelegynae</taxon>
        <taxon>Araneoidea</taxon>
        <taxon>Araneidae</taxon>
        <taxon>Caerostris</taxon>
    </lineage>
</organism>
<accession>A0AAV4WZN4</accession>
<keyword evidence="1" id="KW-0472">Membrane</keyword>
<feature type="transmembrane region" description="Helical" evidence="1">
    <location>
        <begin position="88"/>
        <end position="110"/>
    </location>
</feature>
<reference evidence="2 3" key="1">
    <citation type="submission" date="2021-06" db="EMBL/GenBank/DDBJ databases">
        <title>Caerostris darwini draft genome.</title>
        <authorList>
            <person name="Kono N."/>
            <person name="Arakawa K."/>
        </authorList>
    </citation>
    <scope>NUCLEOTIDE SEQUENCE [LARGE SCALE GENOMIC DNA]</scope>
</reference>
<evidence type="ECO:0000313" key="2">
    <source>
        <dbReference type="EMBL" id="GIY88357.1"/>
    </source>
</evidence>
<protein>
    <submittedName>
        <fullName evidence="2">Uncharacterized protein</fullName>
    </submittedName>
</protein>
<proteinExistence type="predicted"/>
<dbReference type="AlphaFoldDB" id="A0AAV4WZN4"/>
<evidence type="ECO:0000313" key="3">
    <source>
        <dbReference type="Proteomes" id="UP001054837"/>
    </source>
</evidence>
<sequence>MRAPRCCKRTSAQAITHLPMSHLRATRRRIATPPYPPRPLKRKELKIGPFEVSPTTPRFPGGFPPTAKGVYLPNFSFFYDHLPRRTPLLAIAVFLVPSFSACGGGFMPLLRMASL</sequence>
<keyword evidence="1" id="KW-1133">Transmembrane helix</keyword>
<keyword evidence="3" id="KW-1185">Reference proteome</keyword>
<dbReference type="EMBL" id="BPLQ01015487">
    <property type="protein sequence ID" value="GIY88357.1"/>
    <property type="molecule type" value="Genomic_DNA"/>
</dbReference>
<name>A0AAV4WZN4_9ARAC</name>
<dbReference type="Proteomes" id="UP001054837">
    <property type="component" value="Unassembled WGS sequence"/>
</dbReference>
<comment type="caution">
    <text evidence="2">The sequence shown here is derived from an EMBL/GenBank/DDBJ whole genome shotgun (WGS) entry which is preliminary data.</text>
</comment>
<keyword evidence="1" id="KW-0812">Transmembrane</keyword>
<evidence type="ECO:0000256" key="1">
    <source>
        <dbReference type="SAM" id="Phobius"/>
    </source>
</evidence>
<gene>
    <name evidence="2" type="ORF">CDAR_402931</name>
</gene>